<organism evidence="2 3">
    <name type="scientific">Aeromicrobium piscarium</name>
    <dbReference type="NCBI Taxonomy" id="2590901"/>
    <lineage>
        <taxon>Bacteria</taxon>
        <taxon>Bacillati</taxon>
        <taxon>Actinomycetota</taxon>
        <taxon>Actinomycetes</taxon>
        <taxon>Propionibacteriales</taxon>
        <taxon>Nocardioidaceae</taxon>
        <taxon>Aeromicrobium</taxon>
    </lineage>
</organism>
<dbReference type="Proteomes" id="UP000316988">
    <property type="component" value="Unassembled WGS sequence"/>
</dbReference>
<gene>
    <name evidence="2" type="ORF">FNM00_00060</name>
</gene>
<evidence type="ECO:0000259" key="1">
    <source>
        <dbReference type="PROSITE" id="PS50043"/>
    </source>
</evidence>
<dbReference type="GO" id="GO:0006355">
    <property type="term" value="P:regulation of DNA-templated transcription"/>
    <property type="evidence" value="ECO:0007669"/>
    <property type="project" value="InterPro"/>
</dbReference>
<dbReference type="SUPFAM" id="SSF52540">
    <property type="entry name" value="P-loop containing nucleoside triphosphate hydrolases"/>
    <property type="match status" value="1"/>
</dbReference>
<evidence type="ECO:0000313" key="3">
    <source>
        <dbReference type="Proteomes" id="UP000316988"/>
    </source>
</evidence>
<dbReference type="PROSITE" id="PS50043">
    <property type="entry name" value="HTH_LUXR_2"/>
    <property type="match status" value="1"/>
</dbReference>
<dbReference type="InterPro" id="IPR036388">
    <property type="entry name" value="WH-like_DNA-bd_sf"/>
</dbReference>
<dbReference type="CDD" id="cd06170">
    <property type="entry name" value="LuxR_C_like"/>
    <property type="match status" value="1"/>
</dbReference>
<accession>A0A554SNU7</accession>
<dbReference type="AlphaFoldDB" id="A0A554SNU7"/>
<feature type="domain" description="HTH luxR-type" evidence="1">
    <location>
        <begin position="687"/>
        <end position="752"/>
    </location>
</feature>
<dbReference type="RefSeq" id="WP_143910978.1">
    <property type="nucleotide sequence ID" value="NZ_VLNT01000001.1"/>
</dbReference>
<proteinExistence type="predicted"/>
<protein>
    <recommendedName>
        <fullName evidence="1">HTH luxR-type domain-containing protein</fullName>
    </recommendedName>
</protein>
<dbReference type="InterPro" id="IPR016032">
    <property type="entry name" value="Sig_transdc_resp-reg_C-effctor"/>
</dbReference>
<dbReference type="Pfam" id="PF00196">
    <property type="entry name" value="GerE"/>
    <property type="match status" value="1"/>
</dbReference>
<sequence length="756" mass="81642">MSRPDPQCLERVECERVLSGPAAIVAVVGPEGAGKTTLLEVWARDRADVRWFDPEQVDLPAGTVVIVDEAEHVGIDDWKLLTDAAASVPRLRIRVATRSLSALPETWSAETVSSYFDEEEVARSLRAFGSAADPRVVFALTGGHPASVIEMARSGATAPRELTAMLAAGTIARLPSALAELAVPDHLSRKVVTALGHDAVVLDEMERAGWGGWLPGAQPMIFSLTPRRRASTQRNSPIVTERRQELHRTAAETLLAEGANFPALVEALHADRLDLADVALKRAGLPLLTEHGYELLLLLDPIPALRFRRHPALAMVLALLYNSRERTRLKAIEMVGIAVAGARLGSRSPADRALMRVVESVGLRITGTADGGLRAARAASRMLAELPVEERGALGSLEPDLHVHIAISLLYGGAPDEAATEFEHAWSVHARASAQLQALGGRALISALHGRMTDAGIRTAEAESRTWSPELVDGYAGSLLRIAQAIAAVERFDFVSARERIEAVWPHAETIEHWPLLLWVRALVDIGSGDAEAGLERFRELRERRSARRGATAATQRRLDVTESLLAAAIGDLVAASSLRPAARDRSDVLLAAGRISLLRGDLERATRLVARCDVHTPVDRLTRTTLEMMLARRLGREEAALAAGRRARALVESFGVRSPLLFVPGQDRDLLGVDDLAQAPVILHRSPVTTVSLTAREKVVLRELVTTPNADLIAARLQVSVNTVKSQRRSLYRKLGAASREEAVAAAIAHGVLDG</sequence>
<dbReference type="SUPFAM" id="SSF46894">
    <property type="entry name" value="C-terminal effector domain of the bipartite response regulators"/>
    <property type="match status" value="1"/>
</dbReference>
<comment type="caution">
    <text evidence="2">The sequence shown here is derived from an EMBL/GenBank/DDBJ whole genome shotgun (WGS) entry which is preliminary data.</text>
</comment>
<dbReference type="Gene3D" id="1.10.10.10">
    <property type="entry name" value="Winged helix-like DNA-binding domain superfamily/Winged helix DNA-binding domain"/>
    <property type="match status" value="1"/>
</dbReference>
<name>A0A554SNU7_9ACTN</name>
<keyword evidence="3" id="KW-1185">Reference proteome</keyword>
<dbReference type="EMBL" id="VLNT01000001">
    <property type="protein sequence ID" value="TSD68032.1"/>
    <property type="molecule type" value="Genomic_DNA"/>
</dbReference>
<dbReference type="InterPro" id="IPR000792">
    <property type="entry name" value="Tscrpt_reg_LuxR_C"/>
</dbReference>
<reference evidence="2 3" key="1">
    <citation type="submission" date="2019-07" db="EMBL/GenBank/DDBJ databases">
        <authorList>
            <person name="Zhao L.H."/>
        </authorList>
    </citation>
    <scope>NUCLEOTIDE SEQUENCE [LARGE SCALE GENOMIC DNA]</scope>
    <source>
        <strain evidence="2 3">Co35</strain>
    </source>
</reference>
<dbReference type="GO" id="GO:0003677">
    <property type="term" value="F:DNA binding"/>
    <property type="evidence" value="ECO:0007669"/>
    <property type="project" value="InterPro"/>
</dbReference>
<dbReference type="InterPro" id="IPR027417">
    <property type="entry name" value="P-loop_NTPase"/>
</dbReference>
<dbReference type="SMART" id="SM00421">
    <property type="entry name" value="HTH_LUXR"/>
    <property type="match status" value="1"/>
</dbReference>
<evidence type="ECO:0000313" key="2">
    <source>
        <dbReference type="EMBL" id="TSD68032.1"/>
    </source>
</evidence>
<dbReference type="OrthoDB" id="134985at2"/>